<evidence type="ECO:0008006" key="3">
    <source>
        <dbReference type="Google" id="ProtNLM"/>
    </source>
</evidence>
<keyword evidence="2" id="KW-1185">Reference proteome</keyword>
<sequence length="111" mass="11889">MRCLRRPLSFRVSNGMTNEMSSTPLSCSLLRLLAAATAARTYCCRCCPVAAAATAHFVRVVLLRDSDISSTRLPSAFSPRFVDSNDGDASGSCCCFLTCVPGRKDSDSLIS</sequence>
<accession>A0ABP1A8B6</accession>
<proteinExistence type="predicted"/>
<dbReference type="Proteomes" id="UP001497522">
    <property type="component" value="Chromosome 1"/>
</dbReference>
<reference evidence="1 2" key="1">
    <citation type="submission" date="2024-03" db="EMBL/GenBank/DDBJ databases">
        <authorList>
            <consortium name="ELIXIR-Norway"/>
            <consortium name="Elixir Norway"/>
        </authorList>
    </citation>
    <scope>NUCLEOTIDE SEQUENCE [LARGE SCALE GENOMIC DNA]</scope>
</reference>
<gene>
    <name evidence="1" type="ORF">CSSPJE1EN2_LOCUS1687</name>
</gene>
<name>A0ABP1A8B6_9BRYO</name>
<organism evidence="1 2">
    <name type="scientific">Sphagnum jensenii</name>
    <dbReference type="NCBI Taxonomy" id="128206"/>
    <lineage>
        <taxon>Eukaryota</taxon>
        <taxon>Viridiplantae</taxon>
        <taxon>Streptophyta</taxon>
        <taxon>Embryophyta</taxon>
        <taxon>Bryophyta</taxon>
        <taxon>Sphagnophytina</taxon>
        <taxon>Sphagnopsida</taxon>
        <taxon>Sphagnales</taxon>
        <taxon>Sphagnaceae</taxon>
        <taxon>Sphagnum</taxon>
    </lineage>
</organism>
<evidence type="ECO:0000313" key="1">
    <source>
        <dbReference type="EMBL" id="CAK9858692.1"/>
    </source>
</evidence>
<dbReference type="EMBL" id="OZ023702">
    <property type="protein sequence ID" value="CAK9858692.1"/>
    <property type="molecule type" value="Genomic_DNA"/>
</dbReference>
<evidence type="ECO:0000313" key="2">
    <source>
        <dbReference type="Proteomes" id="UP001497522"/>
    </source>
</evidence>
<protein>
    <recommendedName>
        <fullName evidence="3">Secreted protein</fullName>
    </recommendedName>
</protein>